<organism evidence="1 2">
    <name type="scientific">Cinchona calisaya</name>
    <dbReference type="NCBI Taxonomy" id="153742"/>
    <lineage>
        <taxon>Eukaryota</taxon>
        <taxon>Viridiplantae</taxon>
        <taxon>Streptophyta</taxon>
        <taxon>Embryophyta</taxon>
        <taxon>Tracheophyta</taxon>
        <taxon>Spermatophyta</taxon>
        <taxon>Magnoliopsida</taxon>
        <taxon>eudicotyledons</taxon>
        <taxon>Gunneridae</taxon>
        <taxon>Pentapetalae</taxon>
        <taxon>asterids</taxon>
        <taxon>lamiids</taxon>
        <taxon>Gentianales</taxon>
        <taxon>Rubiaceae</taxon>
        <taxon>Cinchonoideae</taxon>
        <taxon>Cinchoneae</taxon>
        <taxon>Cinchona</taxon>
    </lineage>
</organism>
<protein>
    <submittedName>
        <fullName evidence="1">Uncharacterized protein</fullName>
    </submittedName>
</protein>
<sequence length="126" mass="14267">MYINRSPLLMELIVTSLGSPCFMELILTYSNLLASFLQFVQQFMQPELVNHNKHLADEMSSQSSVSNLCASSETAQMMPSRQLSMKKLAVVGRARWEIMEVEEESPSVAITVQMEMAKAMKTLRMD</sequence>
<evidence type="ECO:0000313" key="1">
    <source>
        <dbReference type="EMBL" id="KAL3512091.1"/>
    </source>
</evidence>
<evidence type="ECO:0000313" key="2">
    <source>
        <dbReference type="Proteomes" id="UP001630127"/>
    </source>
</evidence>
<accession>A0ABD2YXU1</accession>
<gene>
    <name evidence="1" type="ORF">ACH5RR_024808</name>
</gene>
<proteinExistence type="predicted"/>
<dbReference type="EMBL" id="JBJUIK010000011">
    <property type="protein sequence ID" value="KAL3512091.1"/>
    <property type="molecule type" value="Genomic_DNA"/>
</dbReference>
<dbReference type="Proteomes" id="UP001630127">
    <property type="component" value="Unassembled WGS sequence"/>
</dbReference>
<reference evidence="1 2" key="1">
    <citation type="submission" date="2024-11" db="EMBL/GenBank/DDBJ databases">
        <title>A near-complete genome assembly of Cinchona calisaya.</title>
        <authorList>
            <person name="Lian D.C."/>
            <person name="Zhao X.W."/>
            <person name="Wei L."/>
        </authorList>
    </citation>
    <scope>NUCLEOTIDE SEQUENCE [LARGE SCALE GENOMIC DNA]</scope>
    <source>
        <tissue evidence="1">Nenye</tissue>
    </source>
</reference>
<name>A0ABD2YXU1_9GENT</name>
<comment type="caution">
    <text evidence="1">The sequence shown here is derived from an EMBL/GenBank/DDBJ whole genome shotgun (WGS) entry which is preliminary data.</text>
</comment>
<dbReference type="AlphaFoldDB" id="A0ABD2YXU1"/>
<keyword evidence="2" id="KW-1185">Reference proteome</keyword>